<accession>A0A8K0WXD3</accession>
<feature type="region of interest" description="Disordered" evidence="2">
    <location>
        <begin position="194"/>
        <end position="287"/>
    </location>
</feature>
<keyword evidence="1" id="KW-0862">Zinc</keyword>
<proteinExistence type="predicted"/>
<dbReference type="AlphaFoldDB" id="A0A8K0WXD3"/>
<dbReference type="InterPro" id="IPR011993">
    <property type="entry name" value="PH-like_dom_sf"/>
</dbReference>
<feature type="domain" description="RING-type" evidence="3">
    <location>
        <begin position="123"/>
        <end position="168"/>
    </location>
</feature>
<evidence type="ECO:0000256" key="2">
    <source>
        <dbReference type="SAM" id="MobiDB-lite"/>
    </source>
</evidence>
<dbReference type="InterPro" id="IPR036465">
    <property type="entry name" value="vWFA_dom_sf"/>
</dbReference>
<comment type="caution">
    <text evidence="5">The sequence shown here is derived from an EMBL/GenBank/DDBJ whole genome shotgun (WGS) entry which is preliminary data.</text>
</comment>
<dbReference type="Pfam" id="PF15411">
    <property type="entry name" value="PH_10"/>
    <property type="match status" value="1"/>
</dbReference>
<keyword evidence="1" id="KW-0863">Zinc-finger</keyword>
<dbReference type="SUPFAM" id="SSF50729">
    <property type="entry name" value="PH domain-like"/>
    <property type="match status" value="1"/>
</dbReference>
<dbReference type="Gene3D" id="3.40.50.410">
    <property type="entry name" value="von Willebrand factor, type A domain"/>
    <property type="match status" value="1"/>
</dbReference>
<keyword evidence="6" id="KW-1185">Reference proteome</keyword>
<gene>
    <name evidence="5" type="ORF">B0I35DRAFT_448446</name>
</gene>
<organism evidence="5 6">
    <name type="scientific">Stachybotrys elegans</name>
    <dbReference type="NCBI Taxonomy" id="80388"/>
    <lineage>
        <taxon>Eukaryota</taxon>
        <taxon>Fungi</taxon>
        <taxon>Dikarya</taxon>
        <taxon>Ascomycota</taxon>
        <taxon>Pezizomycotina</taxon>
        <taxon>Sordariomycetes</taxon>
        <taxon>Hypocreomycetidae</taxon>
        <taxon>Hypocreales</taxon>
        <taxon>Stachybotryaceae</taxon>
        <taxon>Stachybotrys</taxon>
    </lineage>
</organism>
<feature type="region of interest" description="Disordered" evidence="2">
    <location>
        <begin position="973"/>
        <end position="1040"/>
    </location>
</feature>
<dbReference type="Gene3D" id="2.30.29.30">
    <property type="entry name" value="Pleckstrin-homology domain (PH domain)/Phosphotyrosine-binding domain (PTB)"/>
    <property type="match status" value="1"/>
</dbReference>
<reference evidence="5" key="1">
    <citation type="journal article" date="2021" name="Nat. Commun.">
        <title>Genetic determinants of endophytism in the Arabidopsis root mycobiome.</title>
        <authorList>
            <person name="Mesny F."/>
            <person name="Miyauchi S."/>
            <person name="Thiergart T."/>
            <person name="Pickel B."/>
            <person name="Atanasova L."/>
            <person name="Karlsson M."/>
            <person name="Huettel B."/>
            <person name="Barry K.W."/>
            <person name="Haridas S."/>
            <person name="Chen C."/>
            <person name="Bauer D."/>
            <person name="Andreopoulos W."/>
            <person name="Pangilinan J."/>
            <person name="LaButti K."/>
            <person name="Riley R."/>
            <person name="Lipzen A."/>
            <person name="Clum A."/>
            <person name="Drula E."/>
            <person name="Henrissat B."/>
            <person name="Kohler A."/>
            <person name="Grigoriev I.V."/>
            <person name="Martin F.M."/>
            <person name="Hacquard S."/>
        </authorList>
    </citation>
    <scope>NUCLEOTIDE SEQUENCE</scope>
    <source>
        <strain evidence="5">MPI-CAGE-CH-0235</strain>
    </source>
</reference>
<feature type="compositionally biased region" description="Polar residues" evidence="2">
    <location>
        <begin position="43"/>
        <end position="63"/>
    </location>
</feature>
<evidence type="ECO:0000259" key="4">
    <source>
        <dbReference type="PROSITE" id="PS50234"/>
    </source>
</evidence>
<dbReference type="SUPFAM" id="SSF57850">
    <property type="entry name" value="RING/U-box"/>
    <property type="match status" value="1"/>
</dbReference>
<dbReference type="SUPFAM" id="SSF53300">
    <property type="entry name" value="vWA-like"/>
    <property type="match status" value="1"/>
</dbReference>
<dbReference type="Gene3D" id="3.30.40.10">
    <property type="entry name" value="Zinc/RING finger domain, C3HC4 (zinc finger)"/>
    <property type="match status" value="1"/>
</dbReference>
<dbReference type="InterPro" id="IPR051266">
    <property type="entry name" value="CLCR"/>
</dbReference>
<evidence type="ECO:0000313" key="6">
    <source>
        <dbReference type="Proteomes" id="UP000813444"/>
    </source>
</evidence>
<dbReference type="CDD" id="cd01466">
    <property type="entry name" value="vWA_C3HC4_type"/>
    <property type="match status" value="1"/>
</dbReference>
<feature type="domain" description="VWFA" evidence="4">
    <location>
        <begin position="600"/>
        <end position="773"/>
    </location>
</feature>
<dbReference type="SMART" id="SM00327">
    <property type="entry name" value="VWA"/>
    <property type="match status" value="1"/>
</dbReference>
<dbReference type="InterPro" id="IPR001841">
    <property type="entry name" value="Znf_RING"/>
</dbReference>
<dbReference type="Pfam" id="PF00092">
    <property type="entry name" value="VWA"/>
    <property type="match status" value="1"/>
</dbReference>
<evidence type="ECO:0000256" key="1">
    <source>
        <dbReference type="PROSITE-ProRule" id="PRU00175"/>
    </source>
</evidence>
<dbReference type="InterPro" id="IPR013083">
    <property type="entry name" value="Znf_RING/FYVE/PHD"/>
</dbReference>
<dbReference type="InterPro" id="IPR002035">
    <property type="entry name" value="VWF_A"/>
</dbReference>
<feature type="region of interest" description="Disordered" evidence="2">
    <location>
        <begin position="1"/>
        <end position="28"/>
    </location>
</feature>
<sequence>MFSKYRRNHNNHDYGNANPSLVRSNNSSQISSNLLDLGFLSSHSAKPGSSRSRPDTGNRSFQEVPSFPEKGGSLQRSSSSVSSIRSGISNNSRRVGSIDNNVMASSADRTRSRRERTFVGSECAVCEEPLEHTLRGERILQFSCSHVSHEACFYELIREFESQQCPACFAPLHLDTSRGGNVIDIEKISNIVRHAGGDSRSMQTPTPTWDNQTVRPPSVESGQRRNPSLSGGSVGRGAQRDSRDTAPSSDRYGPSSRHARSDSEATGVASSGGYPETTQSGPPRRHDYDVQAMETTPASPQAVTRNPIPAPIVTVRSEFPTISRSRQQQTLTCLVTIEVPDNKWKPDPEDLGTPAPQAPPVSIRKEEPAPRPASPVRSAPRFYPYENPEVLEEMTENLRNRVDNWHGLDFARFGKLRLYGTLRVGKDKVSWQELECFLFAEMLICVKEKKLPPQAAQQWAETGAPRKTTRCTLKGSILIKKHLNEVSETGTIDENILTLGLSVAELPQFHLRFENRNQLKLWNQALLDLNAIDTSPMRSPEFDRGDVSETEEDDWQRSRTQRVSSVASSWGHKSVTTAPTEYTSFAKSPGFPTAVHVPIDVVVVVPISSSMQGVKINLVRDALKFMVNTLGERDRMGLVTFGSGGGGVPIVGMTTKAWPGWSNILSSIKPVGQKSHRADVVEGANVAMDLLMQRKHNNPIASIMLISDASTSDADSVDFVVSRAEAAKITIHSFGLGMTHKPDTMIELSTRTKASYTYVKDWMMLRECLAGCLGGMQTLSHQNVKVKLKLPEGSPAKFHKISGALQITKRATGRDAEASLGDLRFGDKRDILVQLVILPDSLSQEQLPQDPWDNIVSGLEALGGPMDNDGERTLSVEEVPLIQADLSWGDILRDGTVTQMHRPSLLAITMLPAGSNQKKSWQNSPPIPPHHSIVQRRMELLTSDMLTRALTLVSRGQHDRAHTLLNETRTILKGLGKGGLPPVPAPPKSNPSTPHPLTDGSPPQLGTPDRKNTPSPPASATSSGNNGFTGGQLGRSRSTDGLGLGAGIDANTVAALDSELESSLEWINHPAVFGRDSRKAVLQAIGVISSQRAFTFRTPIESLWAGRVGGVKRLTDKSREWREEGGGEGGIMEEA</sequence>
<feature type="compositionally biased region" description="Low complexity" evidence="2">
    <location>
        <begin position="76"/>
        <end position="97"/>
    </location>
</feature>
<dbReference type="OrthoDB" id="299997at2759"/>
<dbReference type="FunFam" id="3.40.50.410:FF:000014">
    <property type="entry name" value="von Willebrand and RING finger domain protein"/>
    <property type="match status" value="1"/>
</dbReference>
<feature type="region of interest" description="Disordered" evidence="2">
    <location>
        <begin position="537"/>
        <end position="560"/>
    </location>
</feature>
<dbReference type="PANTHER" id="PTHR10579:SF43">
    <property type="entry name" value="ZINC FINGER (C3HC4-TYPE RING FINGER) FAMILY PROTEIN"/>
    <property type="match status" value="1"/>
</dbReference>
<dbReference type="Proteomes" id="UP000813444">
    <property type="component" value="Unassembled WGS sequence"/>
</dbReference>
<dbReference type="GO" id="GO:0008270">
    <property type="term" value="F:zinc ion binding"/>
    <property type="evidence" value="ECO:0007669"/>
    <property type="project" value="UniProtKB-KW"/>
</dbReference>
<dbReference type="EMBL" id="JAGPNK010000001">
    <property type="protein sequence ID" value="KAH7329130.1"/>
    <property type="molecule type" value="Genomic_DNA"/>
</dbReference>
<feature type="region of interest" description="Disordered" evidence="2">
    <location>
        <begin position="341"/>
        <end position="380"/>
    </location>
</feature>
<dbReference type="PANTHER" id="PTHR10579">
    <property type="entry name" value="CALCIUM-ACTIVATED CHLORIDE CHANNEL REGULATOR"/>
    <property type="match status" value="1"/>
</dbReference>
<evidence type="ECO:0000259" key="3">
    <source>
        <dbReference type="PROSITE" id="PS50089"/>
    </source>
</evidence>
<dbReference type="PROSITE" id="PS50089">
    <property type="entry name" value="ZF_RING_2"/>
    <property type="match status" value="1"/>
</dbReference>
<protein>
    <submittedName>
        <fullName evidence="5">Pleckstrin homology domain-containing protein</fullName>
    </submittedName>
</protein>
<feature type="compositionally biased region" description="Polar residues" evidence="2">
    <location>
        <begin position="200"/>
        <end position="231"/>
    </location>
</feature>
<dbReference type="PROSITE" id="PS50234">
    <property type="entry name" value="VWFA"/>
    <property type="match status" value="1"/>
</dbReference>
<evidence type="ECO:0000313" key="5">
    <source>
        <dbReference type="EMBL" id="KAH7329130.1"/>
    </source>
</evidence>
<feature type="region of interest" description="Disordered" evidence="2">
    <location>
        <begin position="43"/>
        <end position="113"/>
    </location>
</feature>
<name>A0A8K0WXD3_9HYPO</name>
<keyword evidence="1" id="KW-0479">Metal-binding</keyword>